<dbReference type="Gene3D" id="3.40.50.970">
    <property type="match status" value="2"/>
</dbReference>
<dbReference type="InterPro" id="IPR000399">
    <property type="entry name" value="TPP-bd_CS"/>
</dbReference>
<dbReference type="Pfam" id="PF02776">
    <property type="entry name" value="TPP_enzyme_N"/>
    <property type="match status" value="1"/>
</dbReference>
<comment type="similarity">
    <text evidence="1 3">Belongs to the TPP enzyme family.</text>
</comment>
<dbReference type="SUPFAM" id="SSF52518">
    <property type="entry name" value="Thiamin diphosphate-binding fold (THDP-binding)"/>
    <property type="match status" value="2"/>
</dbReference>
<dbReference type="PANTHER" id="PTHR18968:SF167">
    <property type="entry name" value="ACETOLACTATE SYNTHASE LARGE SUBUNIT ILVB2-RELATED"/>
    <property type="match status" value="1"/>
</dbReference>
<dbReference type="GO" id="GO:0003984">
    <property type="term" value="F:acetolactate synthase activity"/>
    <property type="evidence" value="ECO:0007669"/>
    <property type="project" value="UniProtKB-EC"/>
</dbReference>
<proteinExistence type="inferred from homology"/>
<protein>
    <submittedName>
        <fullName evidence="7">Acetolactate synthase-1/2/3 large subunit</fullName>
        <ecNumber evidence="7">2.2.1.6</ecNumber>
    </submittedName>
</protein>
<evidence type="ECO:0000256" key="2">
    <source>
        <dbReference type="ARBA" id="ARBA00023052"/>
    </source>
</evidence>
<evidence type="ECO:0000259" key="4">
    <source>
        <dbReference type="Pfam" id="PF00205"/>
    </source>
</evidence>
<dbReference type="EC" id="2.2.1.6" evidence="7"/>
<dbReference type="Proteomes" id="UP001242480">
    <property type="component" value="Unassembled WGS sequence"/>
</dbReference>
<keyword evidence="7" id="KW-0808">Transferase</keyword>
<dbReference type="SUPFAM" id="SSF52467">
    <property type="entry name" value="DHS-like NAD/FAD-binding domain"/>
    <property type="match status" value="1"/>
</dbReference>
<dbReference type="EMBL" id="JAUSVX010000016">
    <property type="protein sequence ID" value="MDQ0473337.1"/>
    <property type="molecule type" value="Genomic_DNA"/>
</dbReference>
<accession>A0ABU0JGB9</accession>
<name>A0ABU0JGB9_9HYPH</name>
<comment type="caution">
    <text evidence="7">The sequence shown here is derived from an EMBL/GenBank/DDBJ whole genome shotgun (WGS) entry which is preliminary data.</text>
</comment>
<dbReference type="CDD" id="cd07035">
    <property type="entry name" value="TPP_PYR_POX_like"/>
    <property type="match status" value="1"/>
</dbReference>
<evidence type="ECO:0000313" key="8">
    <source>
        <dbReference type="Proteomes" id="UP001242480"/>
    </source>
</evidence>
<dbReference type="PROSITE" id="PS00187">
    <property type="entry name" value="TPP_ENZYMES"/>
    <property type="match status" value="1"/>
</dbReference>
<evidence type="ECO:0000313" key="7">
    <source>
        <dbReference type="EMBL" id="MDQ0473337.1"/>
    </source>
</evidence>
<dbReference type="Pfam" id="PF02775">
    <property type="entry name" value="TPP_enzyme_C"/>
    <property type="match status" value="1"/>
</dbReference>
<dbReference type="RefSeq" id="WP_307281469.1">
    <property type="nucleotide sequence ID" value="NZ_JAUSVX010000016.1"/>
</dbReference>
<dbReference type="InterPro" id="IPR029061">
    <property type="entry name" value="THDP-binding"/>
</dbReference>
<feature type="domain" description="Thiamine pyrophosphate enzyme N-terminal TPP-binding" evidence="6">
    <location>
        <begin position="11"/>
        <end position="130"/>
    </location>
</feature>
<keyword evidence="2 3" id="KW-0786">Thiamine pyrophosphate</keyword>
<dbReference type="Gene3D" id="3.40.50.1220">
    <property type="entry name" value="TPP-binding domain"/>
    <property type="match status" value="1"/>
</dbReference>
<evidence type="ECO:0000256" key="3">
    <source>
        <dbReference type="RuleBase" id="RU362132"/>
    </source>
</evidence>
<dbReference type="InterPro" id="IPR012000">
    <property type="entry name" value="Thiamin_PyroP_enz_cen_dom"/>
</dbReference>
<dbReference type="PANTHER" id="PTHR18968">
    <property type="entry name" value="THIAMINE PYROPHOSPHATE ENZYMES"/>
    <property type="match status" value="1"/>
</dbReference>
<feature type="domain" description="Thiamine pyrophosphate enzyme TPP-binding" evidence="5">
    <location>
        <begin position="399"/>
        <end position="539"/>
    </location>
</feature>
<gene>
    <name evidence="7" type="ORF">QO011_006373</name>
</gene>
<feature type="domain" description="Thiamine pyrophosphate enzyme central" evidence="4">
    <location>
        <begin position="201"/>
        <end position="331"/>
    </location>
</feature>
<dbReference type="InterPro" id="IPR011766">
    <property type="entry name" value="TPP_enzyme_TPP-bd"/>
</dbReference>
<reference evidence="7 8" key="1">
    <citation type="submission" date="2023-07" db="EMBL/GenBank/DDBJ databases">
        <title>Genomic Encyclopedia of Type Strains, Phase IV (KMG-IV): sequencing the most valuable type-strain genomes for metagenomic binning, comparative biology and taxonomic classification.</title>
        <authorList>
            <person name="Goeker M."/>
        </authorList>
    </citation>
    <scope>NUCLEOTIDE SEQUENCE [LARGE SCALE GENOMIC DNA]</scope>
    <source>
        <strain evidence="7 8">DSM 19619</strain>
    </source>
</reference>
<dbReference type="InterPro" id="IPR029035">
    <property type="entry name" value="DHS-like_NAD/FAD-binding_dom"/>
</dbReference>
<organism evidence="7 8">
    <name type="scientific">Labrys wisconsinensis</name>
    <dbReference type="NCBI Taxonomy" id="425677"/>
    <lineage>
        <taxon>Bacteria</taxon>
        <taxon>Pseudomonadati</taxon>
        <taxon>Pseudomonadota</taxon>
        <taxon>Alphaproteobacteria</taxon>
        <taxon>Hyphomicrobiales</taxon>
        <taxon>Xanthobacteraceae</taxon>
        <taxon>Labrys</taxon>
    </lineage>
</organism>
<keyword evidence="8" id="KW-1185">Reference proteome</keyword>
<dbReference type="Pfam" id="PF00205">
    <property type="entry name" value="TPP_enzyme_M"/>
    <property type="match status" value="1"/>
</dbReference>
<dbReference type="InterPro" id="IPR012001">
    <property type="entry name" value="Thiamin_PyroP_enz_TPP-bd_dom"/>
</dbReference>
<evidence type="ECO:0000259" key="5">
    <source>
        <dbReference type="Pfam" id="PF02775"/>
    </source>
</evidence>
<dbReference type="CDD" id="cd00568">
    <property type="entry name" value="TPP_enzymes"/>
    <property type="match status" value="1"/>
</dbReference>
<evidence type="ECO:0000256" key="1">
    <source>
        <dbReference type="ARBA" id="ARBA00007812"/>
    </source>
</evidence>
<evidence type="ECO:0000259" key="6">
    <source>
        <dbReference type="Pfam" id="PF02776"/>
    </source>
</evidence>
<dbReference type="NCBIfam" id="NF006122">
    <property type="entry name" value="PRK08266.1"/>
    <property type="match status" value="1"/>
</dbReference>
<dbReference type="InterPro" id="IPR045229">
    <property type="entry name" value="TPP_enz"/>
</dbReference>
<sequence>MLERTRSTEATGGAAIVDALLVNGVDTLFGLPGAQMYPLFDALQQRADRIRTYGARHEQACGYMAFGYARSTGRPGVYAVVPGPGVLNTTAALCTAQGCSAPVLCITGQVPASFLGKGRGHLHELPDQLATLRSLTKWAERIERVEDAPAVIDEAFRQMLSGRPGPVAVEMAWDVMASRAPVVPFPPASMAPAPAPAREAVEAAARLLVEARHPMIMVGSGAQHAGEAVRALAEALAAPVAAFRGGRGVVPEDHPLGGSCVAAHRLWPRTDVLLGIGSRLEMPYMRWAGMMTCVERPQAPPHLVRLDIDPAEFGRLMPDVGVLADAQEGTWALVEAIRRLRPQGPADPAGARAAIAAARDEARRAVEVVQPQLSYLDVIRDVLPRDGIFVNELCQVGFAAYFGFPVLGERTYISEGYQGTLGFGFPTALGVKAAHPGRPVVSITGDGGFLFAVQELATAAQEAIGLVTIVFNNGSYGNVLRDQQLGFGNRLIGSVLHNPDFMQLAAAFGVEGHRVDEPAALRAVLGPALASGRPVLIEVAVPRGSEASPWPFLHPKPAA</sequence>